<evidence type="ECO:0000256" key="3">
    <source>
        <dbReference type="ARBA" id="ARBA00022801"/>
    </source>
</evidence>
<gene>
    <name evidence="8" type="ORF">ACFFVD_10845</name>
</gene>
<evidence type="ECO:0000256" key="7">
    <source>
        <dbReference type="SAM" id="SignalP"/>
    </source>
</evidence>
<keyword evidence="3 5" id="KW-0378">Hydrolase</keyword>
<dbReference type="Gene3D" id="2.115.10.20">
    <property type="entry name" value="Glycosyl hydrolase domain, family 43"/>
    <property type="match status" value="1"/>
</dbReference>
<keyword evidence="7" id="KW-0732">Signal</keyword>
<evidence type="ECO:0000256" key="1">
    <source>
        <dbReference type="ARBA" id="ARBA00004834"/>
    </source>
</evidence>
<evidence type="ECO:0000313" key="8">
    <source>
        <dbReference type="EMBL" id="MFB9260299.1"/>
    </source>
</evidence>
<dbReference type="CDD" id="cd18616">
    <property type="entry name" value="GH43_ABN-like"/>
    <property type="match status" value="1"/>
</dbReference>
<comment type="pathway">
    <text evidence="1">Glycan metabolism; L-arabinan degradation.</text>
</comment>
<feature type="region of interest" description="Disordered" evidence="6">
    <location>
        <begin position="359"/>
        <end position="379"/>
    </location>
</feature>
<proteinExistence type="inferred from homology"/>
<dbReference type="RefSeq" id="WP_182633221.1">
    <property type="nucleotide sequence ID" value="NZ_JAALDM010000249.1"/>
</dbReference>
<dbReference type="PANTHER" id="PTHR43301:SF3">
    <property type="entry name" value="ARABINAN ENDO-1,5-ALPHA-L-ARABINOSIDASE A-RELATED"/>
    <property type="match status" value="1"/>
</dbReference>
<comment type="caution">
    <text evidence="8">The sequence shown here is derived from an EMBL/GenBank/DDBJ whole genome shotgun (WGS) entry which is preliminary data.</text>
</comment>
<protein>
    <submittedName>
        <fullName evidence="8">Family 43 glycosylhydrolase</fullName>
    </submittedName>
</protein>
<dbReference type="SUPFAM" id="SSF75005">
    <property type="entry name" value="Arabinanase/levansucrase/invertase"/>
    <property type="match status" value="1"/>
</dbReference>
<name>A0ABV5JRA9_9ACTN</name>
<evidence type="ECO:0000256" key="5">
    <source>
        <dbReference type="RuleBase" id="RU361187"/>
    </source>
</evidence>
<sequence>MSFTASARYLVSATVVAVVPSLIAACVAAPAAVANPVISSVAPDPSLVRGADGAFHVYATSDDWGDGAGARLLPHFRSFDLVEWEYVGDAVPASPAWAPPGSFLWSPDVHISGAGAVMYYSTGGDKPCIGRATAPGIEGPWTHDDAPVVCHGDYRGELLDPMDPEVVFTDSGPVMLMGNFEGIHAVPMNTAGTALDGDPVRIAGTGVEAPAVVARDGYTHLFTSAGLCCDGEASQYRVLAGRAEALMGPYATRTGDPLLDRLAGDVILQGNDDWVGPGHVDVATDDAGQDWMIYHAAPRGSAVMPNGLQRRYMMLDRLSWETVPGTEGTWPVVGGGTPTTDRAADPVVTLPVRLTAVGDVSLRPGGGSNDGSSNDDGDVLDLSVRVDSTGFAYSGELSATITGPGKQRLPLQFVVDSKEGGAGLGVGSVPVSVSSGGSLTPSFALRSAARLAPGRYELVVSIGQGAVSAGVPAAQELAVFGLEVAGDGSLSLGSGALGSAPLGSL</sequence>
<dbReference type="EMBL" id="JBHMDY010000005">
    <property type="protein sequence ID" value="MFB9260299.1"/>
    <property type="molecule type" value="Genomic_DNA"/>
</dbReference>
<reference evidence="8 9" key="1">
    <citation type="submission" date="2024-09" db="EMBL/GenBank/DDBJ databases">
        <authorList>
            <person name="Sun Q."/>
            <person name="Mori K."/>
        </authorList>
    </citation>
    <scope>NUCLEOTIDE SEQUENCE [LARGE SCALE GENOMIC DNA]</scope>
    <source>
        <strain evidence="8 9">CCM 7659</strain>
    </source>
</reference>
<dbReference type="PANTHER" id="PTHR43301">
    <property type="entry name" value="ARABINAN ENDO-1,5-ALPHA-L-ARABINOSIDASE"/>
    <property type="match status" value="1"/>
</dbReference>
<dbReference type="Proteomes" id="UP001589700">
    <property type="component" value="Unassembled WGS sequence"/>
</dbReference>
<evidence type="ECO:0000256" key="6">
    <source>
        <dbReference type="SAM" id="MobiDB-lite"/>
    </source>
</evidence>
<evidence type="ECO:0000256" key="4">
    <source>
        <dbReference type="ARBA" id="ARBA00023295"/>
    </source>
</evidence>
<dbReference type="InterPro" id="IPR006710">
    <property type="entry name" value="Glyco_hydro_43"/>
</dbReference>
<dbReference type="InterPro" id="IPR023296">
    <property type="entry name" value="Glyco_hydro_beta-prop_sf"/>
</dbReference>
<comment type="similarity">
    <text evidence="2 5">Belongs to the glycosyl hydrolase 43 family.</text>
</comment>
<feature type="chain" id="PRO_5046201109" evidence="7">
    <location>
        <begin position="25"/>
        <end position="505"/>
    </location>
</feature>
<evidence type="ECO:0000256" key="2">
    <source>
        <dbReference type="ARBA" id="ARBA00009865"/>
    </source>
</evidence>
<evidence type="ECO:0000313" key="9">
    <source>
        <dbReference type="Proteomes" id="UP001589700"/>
    </source>
</evidence>
<keyword evidence="9" id="KW-1185">Reference proteome</keyword>
<accession>A0ABV5JRA9</accession>
<keyword evidence="4 5" id="KW-0326">Glycosidase</keyword>
<feature type="signal peptide" evidence="7">
    <location>
        <begin position="1"/>
        <end position="24"/>
    </location>
</feature>
<dbReference type="Pfam" id="PF04616">
    <property type="entry name" value="Glyco_hydro_43"/>
    <property type="match status" value="1"/>
</dbReference>
<dbReference type="InterPro" id="IPR050727">
    <property type="entry name" value="GH43_arabinanases"/>
</dbReference>
<organism evidence="8 9">
    <name type="scientific">Dietzia aerolata</name>
    <dbReference type="NCBI Taxonomy" id="595984"/>
    <lineage>
        <taxon>Bacteria</taxon>
        <taxon>Bacillati</taxon>
        <taxon>Actinomycetota</taxon>
        <taxon>Actinomycetes</taxon>
        <taxon>Mycobacteriales</taxon>
        <taxon>Dietziaceae</taxon>
        <taxon>Dietzia</taxon>
    </lineage>
</organism>